<comment type="pathway">
    <text evidence="1">Metabolic intermediate biosynthesis; chorismate biosynthesis; chorismate from D-erythrose 4-phosphate and phosphoenolpyruvate: step 4/7.</text>
</comment>
<dbReference type="InterPro" id="IPR022893">
    <property type="entry name" value="Shikimate_DH_fam"/>
</dbReference>
<dbReference type="GO" id="GO:0009073">
    <property type="term" value="P:aromatic amino acid family biosynthetic process"/>
    <property type="evidence" value="ECO:0007669"/>
    <property type="project" value="UniProtKB-KW"/>
</dbReference>
<dbReference type="Proteomes" id="UP000628736">
    <property type="component" value="Unassembled WGS sequence"/>
</dbReference>
<comment type="caution">
    <text evidence="7">The sequence shown here is derived from an EMBL/GenBank/DDBJ whole genome shotgun (WGS) entry which is preliminary data.</text>
</comment>
<dbReference type="GO" id="GO:0019632">
    <property type="term" value="P:shikimate metabolic process"/>
    <property type="evidence" value="ECO:0007669"/>
    <property type="project" value="TreeGrafter"/>
</dbReference>
<proteinExistence type="predicted"/>
<dbReference type="Pfam" id="PF08501">
    <property type="entry name" value="Shikimate_dh_N"/>
    <property type="match status" value="1"/>
</dbReference>
<dbReference type="InterPro" id="IPR036291">
    <property type="entry name" value="NAD(P)-bd_dom_sf"/>
</dbReference>
<protein>
    <recommendedName>
        <fullName evidence="2">shikimate dehydrogenase (NADP(+))</fullName>
        <ecNumber evidence="2">1.1.1.25</ecNumber>
    </recommendedName>
</protein>
<dbReference type="AlphaFoldDB" id="A0A8J6M603"/>
<evidence type="ECO:0000256" key="3">
    <source>
        <dbReference type="ARBA" id="ARBA00023141"/>
    </source>
</evidence>
<comment type="catalytic activity">
    <reaction evidence="4">
        <text>shikimate + NADP(+) = 3-dehydroshikimate + NADPH + H(+)</text>
        <dbReference type="Rhea" id="RHEA:17737"/>
        <dbReference type="ChEBI" id="CHEBI:15378"/>
        <dbReference type="ChEBI" id="CHEBI:16630"/>
        <dbReference type="ChEBI" id="CHEBI:36208"/>
        <dbReference type="ChEBI" id="CHEBI:57783"/>
        <dbReference type="ChEBI" id="CHEBI:58349"/>
        <dbReference type="EC" id="1.1.1.25"/>
    </reaction>
</comment>
<evidence type="ECO:0000256" key="4">
    <source>
        <dbReference type="ARBA" id="ARBA00049442"/>
    </source>
</evidence>
<evidence type="ECO:0000256" key="1">
    <source>
        <dbReference type="ARBA" id="ARBA00004871"/>
    </source>
</evidence>
<accession>A0A8J6M603</accession>
<dbReference type="SUPFAM" id="SSF51735">
    <property type="entry name" value="NAD(P)-binding Rossmann-fold domains"/>
    <property type="match status" value="1"/>
</dbReference>
<dbReference type="InterPro" id="IPR046346">
    <property type="entry name" value="Aminoacid_DH-like_N_sf"/>
</dbReference>
<name>A0A8J6M603_9FIRM</name>
<gene>
    <name evidence="7" type="ORF">H8S11_04905</name>
</gene>
<feature type="domain" description="Shikimate dehydrogenase substrate binding N-terminal" evidence="6">
    <location>
        <begin position="15"/>
        <end position="96"/>
    </location>
</feature>
<evidence type="ECO:0000256" key="2">
    <source>
        <dbReference type="ARBA" id="ARBA00012962"/>
    </source>
</evidence>
<dbReference type="GO" id="GO:0004764">
    <property type="term" value="F:shikimate 3-dehydrogenase (NADP+) activity"/>
    <property type="evidence" value="ECO:0007669"/>
    <property type="project" value="UniProtKB-EC"/>
</dbReference>
<dbReference type="Pfam" id="PF01488">
    <property type="entry name" value="Shikimate_DH"/>
    <property type="match status" value="1"/>
</dbReference>
<dbReference type="GO" id="GO:0009423">
    <property type="term" value="P:chorismate biosynthetic process"/>
    <property type="evidence" value="ECO:0007669"/>
    <property type="project" value="UniProtKB-UniPathway"/>
</dbReference>
<dbReference type="EC" id="1.1.1.25" evidence="2"/>
<dbReference type="SUPFAM" id="SSF53223">
    <property type="entry name" value="Aminoacid dehydrogenase-like, N-terminal domain"/>
    <property type="match status" value="1"/>
</dbReference>
<keyword evidence="3" id="KW-0057">Aromatic amino acid biosynthesis</keyword>
<feature type="domain" description="Quinate/shikimate 5-dehydrogenase/glutamyl-tRNA reductase" evidence="5">
    <location>
        <begin position="124"/>
        <end position="204"/>
    </location>
</feature>
<dbReference type="EMBL" id="JACOPO010000002">
    <property type="protein sequence ID" value="MBC5722154.1"/>
    <property type="molecule type" value="Genomic_DNA"/>
</dbReference>
<keyword evidence="8" id="KW-1185">Reference proteome</keyword>
<dbReference type="CDD" id="cd01065">
    <property type="entry name" value="NAD_bind_Shikimate_DH"/>
    <property type="match status" value="1"/>
</dbReference>
<evidence type="ECO:0000313" key="7">
    <source>
        <dbReference type="EMBL" id="MBC5722154.1"/>
    </source>
</evidence>
<dbReference type="RefSeq" id="WP_186852389.1">
    <property type="nucleotide sequence ID" value="NZ_JACOPO010000002.1"/>
</dbReference>
<keyword evidence="3" id="KW-0028">Amino-acid biosynthesis</keyword>
<evidence type="ECO:0000313" key="8">
    <source>
        <dbReference type="Proteomes" id="UP000628736"/>
    </source>
</evidence>
<dbReference type="UniPathway" id="UPA00053">
    <property type="reaction ID" value="UER00087"/>
</dbReference>
<dbReference type="InterPro" id="IPR006151">
    <property type="entry name" value="Shikm_DH/Glu-tRNA_Rdtase"/>
</dbReference>
<dbReference type="Gene3D" id="3.40.50.10860">
    <property type="entry name" value="Leucine Dehydrogenase, chain A, domain 1"/>
    <property type="match status" value="1"/>
</dbReference>
<dbReference type="InterPro" id="IPR013708">
    <property type="entry name" value="Shikimate_DH-bd_N"/>
</dbReference>
<evidence type="ECO:0000259" key="5">
    <source>
        <dbReference type="Pfam" id="PF01488"/>
    </source>
</evidence>
<evidence type="ECO:0000259" key="6">
    <source>
        <dbReference type="Pfam" id="PF08501"/>
    </source>
</evidence>
<dbReference type="PANTHER" id="PTHR21089">
    <property type="entry name" value="SHIKIMATE DEHYDROGENASE"/>
    <property type="match status" value="1"/>
</dbReference>
<reference evidence="7" key="1">
    <citation type="submission" date="2020-08" db="EMBL/GenBank/DDBJ databases">
        <title>Genome public.</title>
        <authorList>
            <person name="Liu C."/>
            <person name="Sun Q."/>
        </authorList>
    </citation>
    <scope>NUCLEOTIDE SEQUENCE</scope>
    <source>
        <strain evidence="7">NSJ-23</strain>
    </source>
</reference>
<organism evidence="7 8">
    <name type="scientific">Flintibacter hominis</name>
    <dbReference type="NCBI Taxonomy" id="2763048"/>
    <lineage>
        <taxon>Bacteria</taxon>
        <taxon>Bacillati</taxon>
        <taxon>Bacillota</taxon>
        <taxon>Clostridia</taxon>
        <taxon>Eubacteriales</taxon>
        <taxon>Flintibacter</taxon>
    </lineage>
</organism>
<dbReference type="Gene3D" id="3.40.50.720">
    <property type="entry name" value="NAD(P)-binding Rossmann-like Domain"/>
    <property type="match status" value="1"/>
</dbReference>
<sequence length="308" mass="33656">MRVKYDVDTQLLFQIGDPLDHACACTIHNRMYELANLNAVNLNVVVKKGELPAFIQSCKQLGVKGFDITMPHKSDIIPLCDEVEPFSREFNCVNHVKIRDGKLIGVGLDGLGMVMAIEDSGFPIYGSKVLMLGAGAVSGPIAAELCQRGASSVVILNRTVSKAEKITISLKKYFPTLQATAMSMTLENLCSCAPEADLVVQCTSLGMSGHQGDYEDLTFIDLLPKDACVADVIFNPERTSILARAEARGLRVLNGMGMLVNQEKAMMKFHFGVDLGPEFALEGEETLLMALVMRQLRTRRLTRKGASK</sequence>
<dbReference type="PANTHER" id="PTHR21089:SF1">
    <property type="entry name" value="BIFUNCTIONAL 3-DEHYDROQUINATE DEHYDRATASE_SHIKIMATE DEHYDROGENASE, CHLOROPLASTIC"/>
    <property type="match status" value="1"/>
</dbReference>